<dbReference type="PANTHER" id="PTHR33608">
    <property type="entry name" value="BLL2464 PROTEIN"/>
    <property type="match status" value="1"/>
</dbReference>
<dbReference type="RefSeq" id="WP_168659799.1">
    <property type="nucleotide sequence ID" value="NZ_CP051180.1"/>
</dbReference>
<protein>
    <submittedName>
        <fullName evidence="2">DUF58 domain-containing protein</fullName>
    </submittedName>
</protein>
<accession>A0A6H1UBS0</accession>
<organism evidence="2 3">
    <name type="scientific">Ferrimonas lipolytica</name>
    <dbReference type="NCBI Taxonomy" id="2724191"/>
    <lineage>
        <taxon>Bacteria</taxon>
        <taxon>Pseudomonadati</taxon>
        <taxon>Pseudomonadota</taxon>
        <taxon>Gammaproteobacteria</taxon>
        <taxon>Alteromonadales</taxon>
        <taxon>Ferrimonadaceae</taxon>
        <taxon>Ferrimonas</taxon>
    </lineage>
</organism>
<gene>
    <name evidence="2" type="ORF">HER31_06475</name>
</gene>
<name>A0A6H1UBS0_9GAMM</name>
<dbReference type="Proteomes" id="UP000501602">
    <property type="component" value="Chromosome"/>
</dbReference>
<proteinExistence type="predicted"/>
<dbReference type="InterPro" id="IPR036465">
    <property type="entry name" value="vWFA_dom_sf"/>
</dbReference>
<dbReference type="AlphaFoldDB" id="A0A6H1UBS0"/>
<dbReference type="InterPro" id="IPR002881">
    <property type="entry name" value="DUF58"/>
</dbReference>
<reference evidence="2 3" key="1">
    <citation type="submission" date="2020-04" db="EMBL/GenBank/DDBJ databases">
        <title>Ferrimonas sp. S7 isolated from sea water.</title>
        <authorList>
            <person name="Bae S.S."/>
            <person name="Baek K."/>
        </authorList>
    </citation>
    <scope>NUCLEOTIDE SEQUENCE [LARGE SCALE GENOMIC DNA]</scope>
    <source>
        <strain evidence="2 3">S7</strain>
    </source>
</reference>
<evidence type="ECO:0000259" key="1">
    <source>
        <dbReference type="Pfam" id="PF01882"/>
    </source>
</evidence>
<dbReference type="PANTHER" id="PTHR33608:SF12">
    <property type="entry name" value="DUF58 DOMAIN-CONTAINING PROTEIN"/>
    <property type="match status" value="1"/>
</dbReference>
<dbReference type="SUPFAM" id="SSF53300">
    <property type="entry name" value="vWA-like"/>
    <property type="match status" value="1"/>
</dbReference>
<sequence>MSSSIHVDMPQLQQLKFQAQGLSFVSKRKIKRQPLGQHRSSLHGRGLNFEELRQYQHGDDIRTMDWKATLRTSKPHVRVFSEERDRDLLIVLDQRQAMFFGSTGKTKSVIAAELAALSMWIATQQGDRTGLLVFSDSSSRQLQPKRNQRHQTQLLQQITAYNQSLSVAPLTHQAAPTASHLHQVLAQCNGASLVLLICDPNDWDDDTFAALKLLLQQHQVVLCHVADPLEQQLPADANLILSNGLEQIQVDGNDSALTTKMAQHQHHAEQRFEALEQRYPFQRFMVSTIKPITAQLRTWLESR</sequence>
<feature type="domain" description="DUF58" evidence="1">
    <location>
        <begin position="51"/>
        <end position="263"/>
    </location>
</feature>
<keyword evidence="3" id="KW-1185">Reference proteome</keyword>
<evidence type="ECO:0000313" key="3">
    <source>
        <dbReference type="Proteomes" id="UP000501602"/>
    </source>
</evidence>
<evidence type="ECO:0000313" key="2">
    <source>
        <dbReference type="EMBL" id="QIZ76537.1"/>
    </source>
</evidence>
<dbReference type="KEGG" id="fes:HER31_06475"/>
<dbReference type="EMBL" id="CP051180">
    <property type="protein sequence ID" value="QIZ76537.1"/>
    <property type="molecule type" value="Genomic_DNA"/>
</dbReference>
<dbReference type="Pfam" id="PF01882">
    <property type="entry name" value="DUF58"/>
    <property type="match status" value="1"/>
</dbReference>